<evidence type="ECO:0000313" key="2">
    <source>
        <dbReference type="EMBL" id="OMJ68893.1"/>
    </source>
</evidence>
<proteinExistence type="predicted"/>
<gene>
    <name evidence="2" type="ORF">SteCoe_33530</name>
</gene>
<sequence length="143" mass="16336">MSLELPESPLPAPIPYAKPTLVKVSFIQLKSLKFERDRKKSQTTRCPARKSPTKTEKKILELKDYKTINFGLKKNKKSLSTVRSSIKLGNEGPISKIIPHKIINLQKKSINFKPVVLNKNKHNDPSEKTSNKVTIKKTRNFEN</sequence>
<name>A0A1R2AWI1_9CILI</name>
<protein>
    <submittedName>
        <fullName evidence="2">Uncharacterized protein</fullName>
    </submittedName>
</protein>
<reference evidence="2 3" key="1">
    <citation type="submission" date="2016-11" db="EMBL/GenBank/DDBJ databases">
        <title>The macronuclear genome of Stentor coeruleus: a giant cell with tiny introns.</title>
        <authorList>
            <person name="Slabodnick M."/>
            <person name="Ruby J.G."/>
            <person name="Reiff S.B."/>
            <person name="Swart E.C."/>
            <person name="Gosai S."/>
            <person name="Prabakaran S."/>
            <person name="Witkowska E."/>
            <person name="Larue G.E."/>
            <person name="Fisher S."/>
            <person name="Freeman R.M."/>
            <person name="Gunawardena J."/>
            <person name="Chu W."/>
            <person name="Stover N.A."/>
            <person name="Gregory B.D."/>
            <person name="Nowacki M."/>
            <person name="Derisi J."/>
            <person name="Roy S.W."/>
            <person name="Marshall W.F."/>
            <person name="Sood P."/>
        </authorList>
    </citation>
    <scope>NUCLEOTIDE SEQUENCE [LARGE SCALE GENOMIC DNA]</scope>
    <source>
        <strain evidence="2">WM001</strain>
    </source>
</reference>
<dbReference type="EMBL" id="MPUH01001267">
    <property type="protein sequence ID" value="OMJ68893.1"/>
    <property type="molecule type" value="Genomic_DNA"/>
</dbReference>
<organism evidence="2 3">
    <name type="scientific">Stentor coeruleus</name>
    <dbReference type="NCBI Taxonomy" id="5963"/>
    <lineage>
        <taxon>Eukaryota</taxon>
        <taxon>Sar</taxon>
        <taxon>Alveolata</taxon>
        <taxon>Ciliophora</taxon>
        <taxon>Postciliodesmatophora</taxon>
        <taxon>Heterotrichea</taxon>
        <taxon>Heterotrichida</taxon>
        <taxon>Stentoridae</taxon>
        <taxon>Stentor</taxon>
    </lineage>
</organism>
<keyword evidence="3" id="KW-1185">Reference proteome</keyword>
<feature type="region of interest" description="Disordered" evidence="1">
    <location>
        <begin position="36"/>
        <end position="55"/>
    </location>
</feature>
<comment type="caution">
    <text evidence="2">The sequence shown here is derived from an EMBL/GenBank/DDBJ whole genome shotgun (WGS) entry which is preliminary data.</text>
</comment>
<evidence type="ECO:0000256" key="1">
    <source>
        <dbReference type="SAM" id="MobiDB-lite"/>
    </source>
</evidence>
<dbReference type="SMR" id="A0A1R2AWI1"/>
<dbReference type="AlphaFoldDB" id="A0A1R2AWI1"/>
<evidence type="ECO:0000313" key="3">
    <source>
        <dbReference type="Proteomes" id="UP000187209"/>
    </source>
</evidence>
<feature type="compositionally biased region" description="Basic residues" evidence="1">
    <location>
        <begin position="41"/>
        <end position="52"/>
    </location>
</feature>
<accession>A0A1R2AWI1</accession>
<dbReference type="Proteomes" id="UP000187209">
    <property type="component" value="Unassembled WGS sequence"/>
</dbReference>